<dbReference type="PANTHER" id="PTHR43749">
    <property type="entry name" value="RNA-SPLICING LIGASE RTCB"/>
    <property type="match status" value="1"/>
</dbReference>
<keyword evidence="4 10" id="KW-0547">Nucleotide-binding</keyword>
<feature type="binding site" evidence="11">
    <location>
        <position position="180"/>
    </location>
    <ligand>
        <name>Mn(2+)</name>
        <dbReference type="ChEBI" id="CHEBI:29035"/>
        <label>2</label>
    </ligand>
</feature>
<dbReference type="GO" id="GO:0170057">
    <property type="term" value="F:RNA ligase (GTP) activity"/>
    <property type="evidence" value="ECO:0007669"/>
    <property type="project" value="UniProtKB-EC"/>
</dbReference>
<evidence type="ECO:0000313" key="12">
    <source>
        <dbReference type="EMBL" id="GHD36809.1"/>
    </source>
</evidence>
<evidence type="ECO:0000256" key="2">
    <source>
        <dbReference type="ARBA" id="ARBA00022598"/>
    </source>
</evidence>
<feature type="binding site" evidence="11">
    <location>
        <position position="74"/>
    </location>
    <ligand>
        <name>Mn(2+)</name>
        <dbReference type="ChEBI" id="CHEBI:29035"/>
        <label>1</label>
    </ligand>
</feature>
<accession>A0A919CLT3</accession>
<dbReference type="Gene3D" id="3.90.1860.10">
    <property type="entry name" value="tRNA-splicing ligase RtcB"/>
    <property type="match status" value="1"/>
</dbReference>
<keyword evidence="13" id="KW-1185">Reference proteome</keyword>
<feature type="binding site" evidence="11">
    <location>
        <position position="163"/>
    </location>
    <ligand>
        <name>Mn(2+)</name>
        <dbReference type="ChEBI" id="CHEBI:29035"/>
        <label>1</label>
    </ligand>
</feature>
<proteinExistence type="predicted"/>
<evidence type="ECO:0000256" key="8">
    <source>
        <dbReference type="ARBA" id="ARBA00047746"/>
    </source>
</evidence>
<dbReference type="GO" id="GO:0005525">
    <property type="term" value="F:GTP binding"/>
    <property type="evidence" value="ECO:0007669"/>
    <property type="project" value="UniProtKB-KW"/>
</dbReference>
<dbReference type="AlphaFoldDB" id="A0A919CLT3"/>
<comment type="catalytic activity">
    <reaction evidence="8">
        <text>a 3'-end 3'-phospho-ribonucleotide-RNA + a 5'-end dephospho-ribonucleoside-RNA + GTP = a ribonucleotidyl-ribonucleotide-RNA + GMP + diphosphate</text>
        <dbReference type="Rhea" id="RHEA:68076"/>
        <dbReference type="Rhea" id="RHEA-COMP:10463"/>
        <dbReference type="Rhea" id="RHEA-COMP:13936"/>
        <dbReference type="Rhea" id="RHEA-COMP:17355"/>
        <dbReference type="ChEBI" id="CHEBI:33019"/>
        <dbReference type="ChEBI" id="CHEBI:37565"/>
        <dbReference type="ChEBI" id="CHEBI:58115"/>
        <dbReference type="ChEBI" id="CHEBI:83062"/>
        <dbReference type="ChEBI" id="CHEBI:138284"/>
        <dbReference type="ChEBI" id="CHEBI:173118"/>
        <dbReference type="EC" id="6.5.1.8"/>
    </reaction>
</comment>
<feature type="binding site" evidence="11">
    <location>
        <position position="268"/>
    </location>
    <ligand>
        <name>Mn(2+)</name>
        <dbReference type="ChEBI" id="CHEBI:29035"/>
        <label>2</label>
    </ligand>
</feature>
<evidence type="ECO:0000256" key="9">
    <source>
        <dbReference type="PIRSR" id="PIRSR601233-1"/>
    </source>
</evidence>
<keyword evidence="7 11" id="KW-0464">Manganese</keyword>
<evidence type="ECO:0000256" key="3">
    <source>
        <dbReference type="ARBA" id="ARBA00022723"/>
    </source>
</evidence>
<dbReference type="GO" id="GO:0003909">
    <property type="term" value="F:DNA ligase activity"/>
    <property type="evidence" value="ECO:0007669"/>
    <property type="project" value="TreeGrafter"/>
</dbReference>
<dbReference type="GO" id="GO:0042245">
    <property type="term" value="P:RNA repair"/>
    <property type="evidence" value="ECO:0007669"/>
    <property type="project" value="UniProtKB-KW"/>
</dbReference>
<sequence length="395" mass="43765">MSHREVPGTHVPIRMWADPDEVDEQVMGQLRNISGVPWVHGLAVMPDVHFGKGATVGSVIAMRDAVSPAAVGVDIGCGMTAVRTGLRAEDLPDDLRRLRSALEAAVPVGFAMHDDGVDPASLPLLEERDWDRFWAAFDDLAPSVHHRRDRAHRQMGTLGGGNHFLEVCLDEGGQVWVVLHSGSRNIGNELAAHHIEQARSLPHNQDLPDRDLAVFVSRTPEMEAYRRDLFWAQEYAKRNRDVMMALACRAVVEQIPRTTFEQWISCHHNYVAEETYDGTDLLVTRKGAIRAGKGEYGVIPGSMATGTYIVRGLGNPDSFNSASHGAGRRMSRNKARRTFSRRDLLEQTRGVECRKDTGVIDEIPGAYKDLESVMEAQTDLVEVVAHLRQVICVKG</sequence>
<evidence type="ECO:0000256" key="5">
    <source>
        <dbReference type="ARBA" id="ARBA00022800"/>
    </source>
</evidence>
<dbReference type="EMBL" id="BMXL01000042">
    <property type="protein sequence ID" value="GHD36809.1"/>
    <property type="molecule type" value="Genomic_DNA"/>
</dbReference>
<feature type="binding site" evidence="10">
    <location>
        <begin position="268"/>
        <end position="269"/>
    </location>
    <ligand>
        <name>GMP</name>
        <dbReference type="ChEBI" id="CHEBI:58115"/>
    </ligand>
</feature>
<comment type="cofactor">
    <cofactor evidence="11">
        <name>Mn(2+)</name>
        <dbReference type="ChEBI" id="CHEBI:29035"/>
    </cofactor>
    <text evidence="11">Binds 2 manganese ions per subunit.</text>
</comment>
<feature type="active site" description="GMP-histidine intermediate" evidence="9">
    <location>
        <position position="324"/>
    </location>
</feature>
<evidence type="ECO:0000256" key="4">
    <source>
        <dbReference type="ARBA" id="ARBA00022741"/>
    </source>
</evidence>
<feature type="binding site" evidence="10">
    <location>
        <begin position="162"/>
        <end position="166"/>
    </location>
    <ligand>
        <name>GMP</name>
        <dbReference type="ChEBI" id="CHEBI:58115"/>
    </ligand>
</feature>
<reference evidence="12 13" key="1">
    <citation type="journal article" date="2014" name="Int. J. Syst. Evol. Microbiol.">
        <title>Complete genome sequence of Corynebacterium casei LMG S-19264T (=DSM 44701T), isolated from a smear-ripened cheese.</title>
        <authorList>
            <consortium name="US DOE Joint Genome Institute (JGI-PGF)"/>
            <person name="Walter F."/>
            <person name="Albersmeier A."/>
            <person name="Kalinowski J."/>
            <person name="Ruckert C."/>
        </authorList>
    </citation>
    <scope>NUCLEOTIDE SEQUENCE [LARGE SCALE GENOMIC DNA]</scope>
    <source>
        <strain evidence="12 13">KCTC 19473</strain>
    </source>
</reference>
<gene>
    <name evidence="12" type="ORF">GCM10007147_44400</name>
</gene>
<evidence type="ECO:0000256" key="1">
    <source>
        <dbReference type="ARBA" id="ARBA00012726"/>
    </source>
</evidence>
<keyword evidence="5" id="KW-0692">RNA repair</keyword>
<dbReference type="EC" id="6.5.1.8" evidence="1"/>
<name>A0A919CLT3_9ACTN</name>
<evidence type="ECO:0000256" key="11">
    <source>
        <dbReference type="PIRSR" id="PIRSR601233-3"/>
    </source>
</evidence>
<dbReference type="Pfam" id="PF01139">
    <property type="entry name" value="RtcB"/>
    <property type="match status" value="1"/>
</dbReference>
<feature type="binding site" evidence="10">
    <location>
        <position position="394"/>
    </location>
    <ligand>
        <name>GMP</name>
        <dbReference type="ChEBI" id="CHEBI:58115"/>
    </ligand>
</feature>
<evidence type="ECO:0000256" key="7">
    <source>
        <dbReference type="ARBA" id="ARBA00023211"/>
    </source>
</evidence>
<dbReference type="InterPro" id="IPR001233">
    <property type="entry name" value="RtcB"/>
</dbReference>
<evidence type="ECO:0000313" key="13">
    <source>
        <dbReference type="Proteomes" id="UP000654947"/>
    </source>
</evidence>
<dbReference type="InterPro" id="IPR036025">
    <property type="entry name" value="RtcB-like_sf"/>
</dbReference>
<organism evidence="12 13">
    <name type="scientific">Nocardiopsis kunsanensis</name>
    <dbReference type="NCBI Taxonomy" id="141693"/>
    <lineage>
        <taxon>Bacteria</taxon>
        <taxon>Bacillati</taxon>
        <taxon>Actinomycetota</taxon>
        <taxon>Actinomycetes</taxon>
        <taxon>Streptosporangiales</taxon>
        <taxon>Nocardiopsidaceae</taxon>
        <taxon>Nocardiopsis</taxon>
    </lineage>
</organism>
<comment type="caution">
    <text evidence="12">The sequence shown here is derived from an EMBL/GenBank/DDBJ whole genome shotgun (WGS) entry which is preliminary data.</text>
</comment>
<evidence type="ECO:0000256" key="10">
    <source>
        <dbReference type="PIRSR" id="PIRSR601233-2"/>
    </source>
</evidence>
<dbReference type="PANTHER" id="PTHR43749:SF2">
    <property type="entry name" value="RNA-SPLICING LIGASE RTCB"/>
    <property type="match status" value="1"/>
</dbReference>
<protein>
    <recommendedName>
        <fullName evidence="1">3'-phosphate/5'-hydroxy nucleic acid ligase</fullName>
        <ecNumber evidence="1">6.5.1.8</ecNumber>
    </recommendedName>
</protein>
<feature type="binding site" evidence="10">
    <location>
        <begin position="324"/>
        <end position="327"/>
    </location>
    <ligand>
        <name>GMP</name>
        <dbReference type="ChEBI" id="CHEBI:58115"/>
    </ligand>
</feature>
<dbReference type="FunFam" id="3.90.1860.10:FF:000003">
    <property type="entry name" value="RNA-splicing ligase RtcB"/>
    <property type="match status" value="1"/>
</dbReference>
<dbReference type="SUPFAM" id="SSF103365">
    <property type="entry name" value="Hypothetical protein PH1602"/>
    <property type="match status" value="1"/>
</dbReference>
<keyword evidence="3 11" id="KW-0479">Metal-binding</keyword>
<dbReference type="GO" id="GO:0006281">
    <property type="term" value="P:DNA repair"/>
    <property type="evidence" value="ECO:0007669"/>
    <property type="project" value="TreeGrafter"/>
</dbReference>
<dbReference type="InterPro" id="IPR052915">
    <property type="entry name" value="RtcB-like"/>
</dbReference>
<feature type="binding site" evidence="10">
    <location>
        <begin position="300"/>
        <end position="303"/>
    </location>
    <ligand>
        <name>GMP</name>
        <dbReference type="ChEBI" id="CHEBI:58115"/>
    </ligand>
</feature>
<keyword evidence="6 10" id="KW-0342">GTP-binding</keyword>
<dbReference type="RefSeq" id="WP_017578292.1">
    <property type="nucleotide sequence ID" value="NZ_BMXL01000042.1"/>
</dbReference>
<keyword evidence="2 12" id="KW-0436">Ligase</keyword>
<evidence type="ECO:0000256" key="6">
    <source>
        <dbReference type="ARBA" id="ARBA00023134"/>
    </source>
</evidence>
<dbReference type="GO" id="GO:0006396">
    <property type="term" value="P:RNA processing"/>
    <property type="evidence" value="ECO:0007669"/>
    <property type="project" value="InterPro"/>
</dbReference>
<dbReference type="Proteomes" id="UP000654947">
    <property type="component" value="Unassembled WGS sequence"/>
</dbReference>
<dbReference type="GO" id="GO:0030145">
    <property type="term" value="F:manganese ion binding"/>
    <property type="evidence" value="ECO:0007669"/>
    <property type="project" value="TreeGrafter"/>
</dbReference>